<evidence type="ECO:0000256" key="7">
    <source>
        <dbReference type="SAM" id="MobiDB-lite"/>
    </source>
</evidence>
<evidence type="ECO:0000256" key="2">
    <source>
        <dbReference type="ARBA" id="ARBA00004123"/>
    </source>
</evidence>
<keyword evidence="6" id="KW-0539">Nucleus</keyword>
<evidence type="ECO:0000256" key="5">
    <source>
        <dbReference type="ARBA" id="ARBA00022490"/>
    </source>
</evidence>
<feature type="compositionally biased region" description="Basic and acidic residues" evidence="7">
    <location>
        <begin position="66"/>
        <end position="84"/>
    </location>
</feature>
<comment type="subcellular location">
    <subcellularLocation>
        <location evidence="3">Cytoplasm</location>
    </subcellularLocation>
    <subcellularLocation>
        <location evidence="2">Nucleus</location>
    </subcellularLocation>
</comment>
<dbReference type="Pfam" id="PF14713">
    <property type="entry name" value="DUF4464"/>
    <property type="match status" value="1"/>
</dbReference>
<comment type="function">
    <text evidence="1">May be involved in spermatogenesis.</text>
</comment>
<reference evidence="9" key="1">
    <citation type="journal article" date="2013" name="Nat. Genet.">
        <title>The draft genomes of soft-shell turtle and green sea turtle yield insights into the development and evolution of the turtle-specific body plan.</title>
        <authorList>
            <person name="Wang Z."/>
            <person name="Pascual-Anaya J."/>
            <person name="Zadissa A."/>
            <person name="Li W."/>
            <person name="Niimura Y."/>
            <person name="Huang Z."/>
            <person name="Li C."/>
            <person name="White S."/>
            <person name="Xiong Z."/>
            <person name="Fang D."/>
            <person name="Wang B."/>
            <person name="Ming Y."/>
            <person name="Chen Y."/>
            <person name="Zheng Y."/>
            <person name="Kuraku S."/>
            <person name="Pignatelli M."/>
            <person name="Herrero J."/>
            <person name="Beal K."/>
            <person name="Nozawa M."/>
            <person name="Li Q."/>
            <person name="Wang J."/>
            <person name="Zhang H."/>
            <person name="Yu L."/>
            <person name="Shigenobu S."/>
            <person name="Wang J."/>
            <person name="Liu J."/>
            <person name="Flicek P."/>
            <person name="Searle S."/>
            <person name="Wang J."/>
            <person name="Kuratani S."/>
            <person name="Yin Y."/>
            <person name="Aken B."/>
            <person name="Zhang G."/>
            <person name="Irie N."/>
        </authorList>
    </citation>
    <scope>NUCLEOTIDE SEQUENCE [LARGE SCALE GENOMIC DNA]</scope>
</reference>
<sequence length="281" mass="31471">MHLYSEAEQARGLKNKCLAADYLSAAPHQRCLWHLTLHQRVLTKKRDRPSKDWVLKARSLIQKSARSKDSMTDSEERRSIEHSSSKKKGSSTVGPVPDLSTLTSEVSLQSHQGQEFIPVPTTLEAYADARELLNLSVSVCPMVQEGFQLVPMSAVPTLPHHEYMVLLPPMLLVPQKLVQLRGNNIPSTTIPGLWLPISGSNQQSIIFIRDRNSRGQEMSAYIDYAHRLKVDEFEIYFNGKKKLFPRRTDLSSHWPRFPAKGAAGAALGVEAEYGPPGCPYT</sequence>
<dbReference type="PANTHER" id="PTHR33588">
    <property type="entry name" value="CILIA- AND FLAGELLA-ASSOCIATED PROTEIN 299"/>
    <property type="match status" value="1"/>
</dbReference>
<accession>M7BQG4</accession>
<dbReference type="eggNOG" id="ENOG502QSP8">
    <property type="taxonomic scope" value="Eukaryota"/>
</dbReference>
<dbReference type="InterPro" id="IPR027887">
    <property type="entry name" value="DUF4464"/>
</dbReference>
<dbReference type="AlphaFoldDB" id="M7BQG4"/>
<organism evidence="8 9">
    <name type="scientific">Chelonia mydas</name>
    <name type="common">Green sea-turtle</name>
    <name type="synonym">Chelonia agassizi</name>
    <dbReference type="NCBI Taxonomy" id="8469"/>
    <lineage>
        <taxon>Eukaryota</taxon>
        <taxon>Metazoa</taxon>
        <taxon>Chordata</taxon>
        <taxon>Craniata</taxon>
        <taxon>Vertebrata</taxon>
        <taxon>Euteleostomi</taxon>
        <taxon>Archelosauria</taxon>
        <taxon>Testudinata</taxon>
        <taxon>Testudines</taxon>
        <taxon>Cryptodira</taxon>
        <taxon>Durocryptodira</taxon>
        <taxon>Americhelydia</taxon>
        <taxon>Chelonioidea</taxon>
        <taxon>Cheloniidae</taxon>
        <taxon>Chelonia</taxon>
    </lineage>
</organism>
<dbReference type="GO" id="GO:0005634">
    <property type="term" value="C:nucleus"/>
    <property type="evidence" value="ECO:0007669"/>
    <property type="project" value="UniProtKB-SubCell"/>
</dbReference>
<evidence type="ECO:0000256" key="4">
    <source>
        <dbReference type="ARBA" id="ARBA00021436"/>
    </source>
</evidence>
<evidence type="ECO:0000313" key="8">
    <source>
        <dbReference type="EMBL" id="EMP30367.1"/>
    </source>
</evidence>
<proteinExistence type="predicted"/>
<evidence type="ECO:0000256" key="3">
    <source>
        <dbReference type="ARBA" id="ARBA00004496"/>
    </source>
</evidence>
<dbReference type="GO" id="GO:0005737">
    <property type="term" value="C:cytoplasm"/>
    <property type="evidence" value="ECO:0007669"/>
    <property type="project" value="UniProtKB-SubCell"/>
</dbReference>
<feature type="region of interest" description="Disordered" evidence="7">
    <location>
        <begin position="64"/>
        <end position="99"/>
    </location>
</feature>
<dbReference type="Proteomes" id="UP000031443">
    <property type="component" value="Unassembled WGS sequence"/>
</dbReference>
<name>M7BQG4_CHEMY</name>
<keyword evidence="5" id="KW-0963">Cytoplasm</keyword>
<dbReference type="PANTHER" id="PTHR33588:SF1">
    <property type="entry name" value="CILIA- AND FLAGELLA-ASSOCIATED PROTEIN 299"/>
    <property type="match status" value="1"/>
</dbReference>
<dbReference type="EMBL" id="KB549796">
    <property type="protein sequence ID" value="EMP30367.1"/>
    <property type="molecule type" value="Genomic_DNA"/>
</dbReference>
<gene>
    <name evidence="8" type="ORF">UY3_12488</name>
</gene>
<evidence type="ECO:0000256" key="6">
    <source>
        <dbReference type="ARBA" id="ARBA00023242"/>
    </source>
</evidence>
<evidence type="ECO:0000256" key="1">
    <source>
        <dbReference type="ARBA" id="ARBA00003056"/>
    </source>
</evidence>
<keyword evidence="9" id="KW-1185">Reference proteome</keyword>
<evidence type="ECO:0000313" key="9">
    <source>
        <dbReference type="Proteomes" id="UP000031443"/>
    </source>
</evidence>
<dbReference type="STRING" id="8469.M7BQG4"/>
<protein>
    <recommendedName>
        <fullName evidence="4">Cilia- and flagella-associated protein 299</fullName>
    </recommendedName>
</protein>